<dbReference type="SUPFAM" id="SSF52091">
    <property type="entry name" value="SpoIIaa-like"/>
    <property type="match status" value="1"/>
</dbReference>
<dbReference type="InterPro" id="IPR002645">
    <property type="entry name" value="STAS_dom"/>
</dbReference>
<protein>
    <recommendedName>
        <fullName evidence="1">STAS domain-containing protein</fullName>
    </recommendedName>
</protein>
<dbReference type="Gene3D" id="3.30.750.24">
    <property type="entry name" value="STAS domain"/>
    <property type="match status" value="1"/>
</dbReference>
<name>A0ABN3QPF4_9ACTN</name>
<organism evidence="2 3">
    <name type="scientific">Actinomadura fulvescens</name>
    <dbReference type="NCBI Taxonomy" id="46160"/>
    <lineage>
        <taxon>Bacteria</taxon>
        <taxon>Bacillati</taxon>
        <taxon>Actinomycetota</taxon>
        <taxon>Actinomycetes</taxon>
        <taxon>Streptosporangiales</taxon>
        <taxon>Thermomonosporaceae</taxon>
        <taxon>Actinomadura</taxon>
    </lineage>
</organism>
<reference evidence="2 3" key="1">
    <citation type="journal article" date="2019" name="Int. J. Syst. Evol. Microbiol.">
        <title>The Global Catalogue of Microorganisms (GCM) 10K type strain sequencing project: providing services to taxonomists for standard genome sequencing and annotation.</title>
        <authorList>
            <consortium name="The Broad Institute Genomics Platform"/>
            <consortium name="The Broad Institute Genome Sequencing Center for Infectious Disease"/>
            <person name="Wu L."/>
            <person name="Ma J."/>
        </authorList>
    </citation>
    <scope>NUCLEOTIDE SEQUENCE [LARGE SCALE GENOMIC DNA]</scope>
    <source>
        <strain evidence="2 3">JCM 6833</strain>
    </source>
</reference>
<dbReference type="CDD" id="cd07043">
    <property type="entry name" value="STAS_anti-anti-sigma_factors"/>
    <property type="match status" value="1"/>
</dbReference>
<dbReference type="Proteomes" id="UP001501509">
    <property type="component" value="Unassembled WGS sequence"/>
</dbReference>
<keyword evidence="3" id="KW-1185">Reference proteome</keyword>
<evidence type="ECO:0000313" key="3">
    <source>
        <dbReference type="Proteomes" id="UP001501509"/>
    </source>
</evidence>
<evidence type="ECO:0000313" key="2">
    <source>
        <dbReference type="EMBL" id="GAA2631815.1"/>
    </source>
</evidence>
<dbReference type="InterPro" id="IPR036513">
    <property type="entry name" value="STAS_dom_sf"/>
</dbReference>
<feature type="domain" description="STAS" evidence="1">
    <location>
        <begin position="10"/>
        <end position="121"/>
    </location>
</feature>
<dbReference type="EMBL" id="BAAATD010000016">
    <property type="protein sequence ID" value="GAA2631815.1"/>
    <property type="molecule type" value="Genomic_DNA"/>
</dbReference>
<dbReference type="RefSeq" id="WP_344547951.1">
    <property type="nucleotide sequence ID" value="NZ_BAAATD010000016.1"/>
</dbReference>
<gene>
    <name evidence="2" type="ORF">GCM10010411_82490</name>
</gene>
<comment type="caution">
    <text evidence="2">The sequence shown here is derived from an EMBL/GenBank/DDBJ whole genome shotgun (WGS) entry which is preliminary data.</text>
</comment>
<dbReference type="PROSITE" id="PS50801">
    <property type="entry name" value="STAS"/>
    <property type="match status" value="1"/>
</dbReference>
<proteinExistence type="predicted"/>
<dbReference type="Pfam" id="PF13466">
    <property type="entry name" value="STAS_2"/>
    <property type="match status" value="1"/>
</dbReference>
<accession>A0ABN3QPF4</accession>
<dbReference type="InterPro" id="IPR058548">
    <property type="entry name" value="MlaB-like_STAS"/>
</dbReference>
<sequence length="127" mass="13783">MGEGDATSSLSIDIDFTQHCIVLKLTGSLTAETAPRLRRWFARIGHLQGEPLVAVDVEGLLRCDAEVVEVLLDGARLVVQTGGHMIVAGVPDHRMPGTGKHNEHTAVLETQPTVADAVELLSKRRRR</sequence>
<evidence type="ECO:0000259" key="1">
    <source>
        <dbReference type="PROSITE" id="PS50801"/>
    </source>
</evidence>